<dbReference type="Pfam" id="PF01722">
    <property type="entry name" value="BolA"/>
    <property type="match status" value="1"/>
</dbReference>
<organism evidence="3 4">
    <name type="scientific">Salinomyces thailandicus</name>
    <dbReference type="NCBI Taxonomy" id="706561"/>
    <lineage>
        <taxon>Eukaryota</taxon>
        <taxon>Fungi</taxon>
        <taxon>Dikarya</taxon>
        <taxon>Ascomycota</taxon>
        <taxon>Pezizomycotina</taxon>
        <taxon>Dothideomycetes</taxon>
        <taxon>Dothideomycetidae</taxon>
        <taxon>Mycosphaerellales</taxon>
        <taxon>Teratosphaeriaceae</taxon>
        <taxon>Salinomyces</taxon>
    </lineage>
</organism>
<evidence type="ECO:0000256" key="2">
    <source>
        <dbReference type="RuleBase" id="RU003860"/>
    </source>
</evidence>
<name>A0A4U0TSD3_9PEZI</name>
<dbReference type="GO" id="GO:0005759">
    <property type="term" value="C:mitochondrial matrix"/>
    <property type="evidence" value="ECO:0007669"/>
    <property type="project" value="TreeGrafter"/>
</dbReference>
<dbReference type="InterPro" id="IPR002634">
    <property type="entry name" value="BolA"/>
</dbReference>
<dbReference type="PANTHER" id="PTHR46188:SF1">
    <property type="entry name" value="BOLA-LIKE PROTEIN 3"/>
    <property type="match status" value="1"/>
</dbReference>
<dbReference type="InterPro" id="IPR052275">
    <property type="entry name" value="Mt_Fe-S_assembly_factor"/>
</dbReference>
<gene>
    <name evidence="3" type="ORF">B0A50_06132</name>
</gene>
<evidence type="ECO:0000313" key="3">
    <source>
        <dbReference type="EMBL" id="TKA25068.1"/>
    </source>
</evidence>
<reference evidence="3 4" key="1">
    <citation type="submission" date="2017-03" db="EMBL/GenBank/DDBJ databases">
        <title>Genomes of endolithic fungi from Antarctica.</title>
        <authorList>
            <person name="Coleine C."/>
            <person name="Masonjones S."/>
            <person name="Stajich J.E."/>
        </authorList>
    </citation>
    <scope>NUCLEOTIDE SEQUENCE [LARGE SCALE GENOMIC DNA]</scope>
    <source>
        <strain evidence="3 4">CCFEE 6315</strain>
    </source>
</reference>
<dbReference type="PANTHER" id="PTHR46188">
    <property type="entry name" value="BOLA-LIKE PROTEIN 3"/>
    <property type="match status" value="1"/>
</dbReference>
<dbReference type="EMBL" id="NAJL01000038">
    <property type="protein sequence ID" value="TKA25068.1"/>
    <property type="molecule type" value="Genomic_DNA"/>
</dbReference>
<keyword evidence="4" id="KW-1185">Reference proteome</keyword>
<protein>
    <recommendedName>
        <fullName evidence="5">Bola-like protein</fullName>
    </recommendedName>
</protein>
<dbReference type="OrthoDB" id="203381at2759"/>
<proteinExistence type="inferred from homology"/>
<accession>A0A4U0TSD3</accession>
<dbReference type="AlphaFoldDB" id="A0A4U0TSD3"/>
<sequence length="134" mass="14630">MAAIRSAASRASTILKSPITIRQSPPLVKPVALRPSGPVFISRSYATESPAAVEAPDYLDEGERKIFDTIKQELQPVKLEVQDVSGGCGSMYALDIVSDHFKGLPVIKQHRLVNKVLGDEIKKWHGVQLKTKAP</sequence>
<comment type="similarity">
    <text evidence="1 2">Belongs to the BolA/IbaG family.</text>
</comment>
<evidence type="ECO:0008006" key="5">
    <source>
        <dbReference type="Google" id="ProtNLM"/>
    </source>
</evidence>
<comment type="caution">
    <text evidence="3">The sequence shown here is derived from an EMBL/GenBank/DDBJ whole genome shotgun (WGS) entry which is preliminary data.</text>
</comment>
<evidence type="ECO:0000313" key="4">
    <source>
        <dbReference type="Proteomes" id="UP000308549"/>
    </source>
</evidence>
<dbReference type="SUPFAM" id="SSF82657">
    <property type="entry name" value="BolA-like"/>
    <property type="match status" value="1"/>
</dbReference>
<dbReference type="Gene3D" id="3.30.300.90">
    <property type="entry name" value="BolA-like"/>
    <property type="match status" value="1"/>
</dbReference>
<dbReference type="InterPro" id="IPR036065">
    <property type="entry name" value="BolA-like_sf"/>
</dbReference>
<dbReference type="Proteomes" id="UP000308549">
    <property type="component" value="Unassembled WGS sequence"/>
</dbReference>
<evidence type="ECO:0000256" key="1">
    <source>
        <dbReference type="ARBA" id="ARBA00005578"/>
    </source>
</evidence>